<evidence type="ECO:0000256" key="4">
    <source>
        <dbReference type="ARBA" id="ARBA00022448"/>
    </source>
</evidence>
<dbReference type="InterPro" id="IPR017871">
    <property type="entry name" value="ABC_transporter-like_CS"/>
</dbReference>
<feature type="transmembrane region" description="Helical" evidence="13">
    <location>
        <begin position="133"/>
        <end position="153"/>
    </location>
</feature>
<evidence type="ECO:0000256" key="3">
    <source>
        <dbReference type="ARBA" id="ARBA00012191"/>
    </source>
</evidence>
<dbReference type="FunFam" id="1.20.1560.10:FF:000002">
    <property type="entry name" value="ABC transporter C family member 5"/>
    <property type="match status" value="1"/>
</dbReference>
<feature type="domain" description="ABC transmembrane type-1" evidence="15">
    <location>
        <begin position="268"/>
        <end position="548"/>
    </location>
</feature>
<dbReference type="GO" id="GO:0016020">
    <property type="term" value="C:membrane"/>
    <property type="evidence" value="ECO:0007669"/>
    <property type="project" value="UniProtKB-SubCell"/>
</dbReference>
<evidence type="ECO:0000256" key="6">
    <source>
        <dbReference type="ARBA" id="ARBA00022737"/>
    </source>
</evidence>
<dbReference type="PROSITE" id="PS50893">
    <property type="entry name" value="ABC_TRANSPORTER_2"/>
    <property type="match status" value="2"/>
</dbReference>
<name>A0ABC8TBW1_9AQUA</name>
<dbReference type="CDD" id="cd03244">
    <property type="entry name" value="ABCC_MRP_domain2"/>
    <property type="match status" value="1"/>
</dbReference>
<organism evidence="16 17">
    <name type="scientific">Ilex paraguariensis</name>
    <name type="common">yerba mate</name>
    <dbReference type="NCBI Taxonomy" id="185542"/>
    <lineage>
        <taxon>Eukaryota</taxon>
        <taxon>Viridiplantae</taxon>
        <taxon>Streptophyta</taxon>
        <taxon>Embryophyta</taxon>
        <taxon>Tracheophyta</taxon>
        <taxon>Spermatophyta</taxon>
        <taxon>Magnoliopsida</taxon>
        <taxon>eudicotyledons</taxon>
        <taxon>Gunneridae</taxon>
        <taxon>Pentapetalae</taxon>
        <taxon>asterids</taxon>
        <taxon>campanulids</taxon>
        <taxon>Aquifoliales</taxon>
        <taxon>Aquifoliaceae</taxon>
        <taxon>Ilex</taxon>
    </lineage>
</organism>
<dbReference type="Proteomes" id="UP001642360">
    <property type="component" value="Unassembled WGS sequence"/>
</dbReference>
<comment type="subcellular location">
    <subcellularLocation>
        <location evidence="1">Membrane</location>
        <topology evidence="1">Multi-pass membrane protein</topology>
    </subcellularLocation>
</comment>
<sequence>MRYVVGGDFLLNPILLRGFSGSVHLVLLLILFISWVCKKIRINKTEGQKQSVRITRNGWSEEKVVTLLDLVIKTLAWLVLSVFLHTQFFNSGASKFPVALRVWWGFFFSISCYSLAVDFVYYKKHRALPVQFWVSDIVCSISGLFFCFVGFLGKKEGENALLQEPLLNGSASNGIESIKSGGGETVTPYSSASFFSVLTFSWMGNLIAAGSKKTLDLEDVPQLASIDSVRSAFPILRNEVESDCESSSKVTTFVLVKALIFTVWKEILLSAFLVLAYTLATYVGPYLIDTFVQYLNGRRGVKNEGYLLVSTFFIAKVVECLAQRHWFFKAQQAGFRARAALVAMIYNKGLTLSCQSKQSHTSGEIINFMTVDAERIGEFGWYMHDPWMVLLQVALALAILYKNLGLASIATFVATVLVMLANFPLGKLQEKFQEELMASKDRRMKSTSEILRNMRILKLQGWEMKFLSKIVELRNTEAGWLRRYVYTTAMTSFVFWVAPTFVSVATFGACMLMGIPLESGKILSALATFRILQEPIYNLPDTISMIAQTKVSLDRIASFLRLHDLQPDVIQVLPRGTSDTAIEIVDGNFTWDVSSPTSTLKDINLRVSRGMRVAVCGTVGSGKSSLISSILGEMPKISGAIMLSGTKAYVAQSPWIQSGKIEENILFGKEMDRERYEKVLEACSLKKDLEILSFGDQTVIGERGINLSGGQKQRIQIARALYQDADIYLFDDPFSAVDAHTGSHLFKECLLGLLGTKTVVYVTHQVEFLPAADLILVMKNGRISQAGKYEDILNSGSDFMELVGAHKEALLVLDSVETRSGSGKSNISEEVGGIGDAKKVLKDEKTAVGQNGKADDVGGPKGQLVQEEEREKGKVGFSVYWKYITTAYGGALVPFILLAQVLFQLLQIGSNYWMAWATPVSSNVPAPVGGSTLLVVYVALAIGSSFCILSRALLLVTAGYKTATILFNKMHFCLFRAPMSFFDATPSGRILNRASTDQSAVDLNISFQVAAFAFSIIQLLGIIAVMSQVAWQVFIIFIPVIAICIWLQQYYITSARELARLIGVCKAPVIQHFAETISGSTTIRSFDQESRFRDTNMKLIDGYSRPTFHSSGAMEWLCIRLDIEPPLVIESNGPEADGHWPSQGEVDIRDLKVRYAPHMPLVLRGLTCTFSGRKKTGIVGRTGSGKSTLIQTLFRIVEPDGGHIFIDDINISLIGLHDLRSRLSIIPQDPTMFEGTIRGNLDPLEEHTDEQIWEALDKCQLGDDVRKKEGKLDSAVNENGDNWSVGQRQLVCLGRVLLKKSKVLVLDEATASVDAATDNLIQQTLRQHFSDSTVITIAHRITSVLDSDMVLLLDHGLIEEYDTPTKLLENKSSSFARLAAEYSMR</sequence>
<feature type="transmembrane region" description="Helical" evidence="13">
    <location>
        <begin position="934"/>
        <end position="960"/>
    </location>
</feature>
<proteinExistence type="inferred from homology"/>
<dbReference type="InterPro" id="IPR003439">
    <property type="entry name" value="ABC_transporter-like_ATP-bd"/>
</dbReference>
<comment type="caution">
    <text evidence="16">The sequence shown here is derived from an EMBL/GenBank/DDBJ whole genome shotgun (WGS) entry which is preliminary data.</text>
</comment>
<comment type="similarity">
    <text evidence="2">Belongs to the ABC transporter superfamily. ABCC family. Conjugate transporter (TC 3.A.1.208) subfamily.</text>
</comment>
<feature type="transmembrane region" description="Helical" evidence="13">
    <location>
        <begin position="14"/>
        <end position="37"/>
    </location>
</feature>
<evidence type="ECO:0000256" key="10">
    <source>
        <dbReference type="ARBA" id="ARBA00022989"/>
    </source>
</evidence>
<evidence type="ECO:0000256" key="9">
    <source>
        <dbReference type="ARBA" id="ARBA00022967"/>
    </source>
</evidence>
<dbReference type="GO" id="GO:0008559">
    <property type="term" value="F:ABC-type xenobiotic transporter activity"/>
    <property type="evidence" value="ECO:0007669"/>
    <property type="project" value="UniProtKB-EC"/>
</dbReference>
<dbReference type="InterPro" id="IPR044746">
    <property type="entry name" value="ABCC_6TM_D1"/>
</dbReference>
<feature type="domain" description="ABC transporter" evidence="14">
    <location>
        <begin position="582"/>
        <end position="805"/>
    </location>
</feature>
<dbReference type="FunFam" id="3.40.50.300:FF:000508">
    <property type="entry name" value="ABC transporter C family member 5"/>
    <property type="match status" value="1"/>
</dbReference>
<feature type="transmembrane region" description="Helical" evidence="13">
    <location>
        <begin position="493"/>
        <end position="515"/>
    </location>
</feature>
<dbReference type="FunFam" id="1.20.1560.10:FF:000003">
    <property type="entry name" value="ABC transporter C family member 10"/>
    <property type="match status" value="1"/>
</dbReference>
<dbReference type="InterPro" id="IPR011527">
    <property type="entry name" value="ABC1_TM_dom"/>
</dbReference>
<keyword evidence="4" id="KW-0813">Transport</keyword>
<dbReference type="Gene3D" id="3.40.50.300">
    <property type="entry name" value="P-loop containing nucleotide triphosphate hydrolases"/>
    <property type="match status" value="2"/>
</dbReference>
<dbReference type="EMBL" id="CAUOFW020004713">
    <property type="protein sequence ID" value="CAK9166896.1"/>
    <property type="molecule type" value="Genomic_DNA"/>
</dbReference>
<feature type="transmembrane region" description="Helical" evidence="13">
    <location>
        <begin position="406"/>
        <end position="425"/>
    </location>
</feature>
<dbReference type="InterPro" id="IPR050173">
    <property type="entry name" value="ABC_transporter_C-like"/>
</dbReference>
<keyword evidence="8" id="KW-0067">ATP-binding</keyword>
<feature type="domain" description="ABC transmembrane type-1" evidence="15">
    <location>
        <begin position="895"/>
        <end position="1123"/>
    </location>
</feature>
<feature type="transmembrane region" description="Helical" evidence="13">
    <location>
        <begin position="379"/>
        <end position="399"/>
    </location>
</feature>
<evidence type="ECO:0000256" key="5">
    <source>
        <dbReference type="ARBA" id="ARBA00022692"/>
    </source>
</evidence>
<dbReference type="FunFam" id="3.40.50.300:FF:000169">
    <property type="entry name" value="ABC transporter C family member 3"/>
    <property type="match status" value="1"/>
</dbReference>
<evidence type="ECO:0000256" key="1">
    <source>
        <dbReference type="ARBA" id="ARBA00004141"/>
    </source>
</evidence>
<dbReference type="SUPFAM" id="SSF90123">
    <property type="entry name" value="ABC transporter transmembrane region"/>
    <property type="match status" value="2"/>
</dbReference>
<protein>
    <recommendedName>
        <fullName evidence="3">ABC-type xenobiotic transporter</fullName>
        <ecNumber evidence="3">7.6.2.2</ecNumber>
    </recommendedName>
</protein>
<evidence type="ECO:0000313" key="16">
    <source>
        <dbReference type="EMBL" id="CAK9166896.1"/>
    </source>
</evidence>
<dbReference type="CDD" id="cd18580">
    <property type="entry name" value="ABC_6TM_ABCC_D2"/>
    <property type="match status" value="1"/>
</dbReference>
<dbReference type="Gene3D" id="1.20.1560.10">
    <property type="entry name" value="ABC transporter type 1, transmembrane domain"/>
    <property type="match status" value="2"/>
</dbReference>
<dbReference type="SMART" id="SM00382">
    <property type="entry name" value="AAA"/>
    <property type="match status" value="2"/>
</dbReference>
<comment type="catalytic activity">
    <reaction evidence="12">
        <text>ATP + H2O + xenobioticSide 1 = ADP + phosphate + xenobioticSide 2.</text>
        <dbReference type="EC" id="7.6.2.2"/>
    </reaction>
</comment>
<dbReference type="EC" id="7.6.2.2" evidence="3"/>
<evidence type="ECO:0000259" key="15">
    <source>
        <dbReference type="PROSITE" id="PS50929"/>
    </source>
</evidence>
<dbReference type="Pfam" id="PF00005">
    <property type="entry name" value="ABC_tran"/>
    <property type="match status" value="2"/>
</dbReference>
<dbReference type="Pfam" id="PF00664">
    <property type="entry name" value="ABC_membrane"/>
    <property type="match status" value="2"/>
</dbReference>
<feature type="transmembrane region" description="Helical" evidence="13">
    <location>
        <begin position="103"/>
        <end position="121"/>
    </location>
</feature>
<dbReference type="CDD" id="cd18579">
    <property type="entry name" value="ABC_6TM_ABCC_D1"/>
    <property type="match status" value="1"/>
</dbReference>
<feature type="transmembrane region" description="Helical" evidence="13">
    <location>
        <begin position="189"/>
        <end position="208"/>
    </location>
</feature>
<keyword evidence="9" id="KW-1278">Translocase</keyword>
<evidence type="ECO:0000256" key="13">
    <source>
        <dbReference type="SAM" id="Phobius"/>
    </source>
</evidence>
<dbReference type="SUPFAM" id="SSF52540">
    <property type="entry name" value="P-loop containing nucleoside triphosphate hydrolases"/>
    <property type="match status" value="2"/>
</dbReference>
<evidence type="ECO:0000313" key="17">
    <source>
        <dbReference type="Proteomes" id="UP001642360"/>
    </source>
</evidence>
<feature type="transmembrane region" description="Helical" evidence="13">
    <location>
        <begin position="267"/>
        <end position="288"/>
    </location>
</feature>
<dbReference type="PANTHER" id="PTHR24223">
    <property type="entry name" value="ATP-BINDING CASSETTE SUB-FAMILY C"/>
    <property type="match status" value="1"/>
</dbReference>
<dbReference type="InterPro" id="IPR044726">
    <property type="entry name" value="ABCC_6TM_D2"/>
</dbReference>
<evidence type="ECO:0000256" key="8">
    <source>
        <dbReference type="ARBA" id="ARBA00022840"/>
    </source>
</evidence>
<feature type="transmembrane region" description="Helical" evidence="13">
    <location>
        <begin position="891"/>
        <end position="914"/>
    </location>
</feature>
<reference evidence="16 17" key="1">
    <citation type="submission" date="2024-02" db="EMBL/GenBank/DDBJ databases">
        <authorList>
            <person name="Vignale AGUSTIN F."/>
            <person name="Sosa J E."/>
            <person name="Modenutti C."/>
        </authorList>
    </citation>
    <scope>NUCLEOTIDE SEQUENCE [LARGE SCALE GENOMIC DNA]</scope>
</reference>
<dbReference type="InterPro" id="IPR027417">
    <property type="entry name" value="P-loop_NTPase"/>
</dbReference>
<gene>
    <name evidence="16" type="ORF">ILEXP_LOCUS36139</name>
</gene>
<keyword evidence="6" id="KW-0677">Repeat</keyword>
<accession>A0ABC8TBW1</accession>
<dbReference type="GO" id="GO:0005524">
    <property type="term" value="F:ATP binding"/>
    <property type="evidence" value="ECO:0007669"/>
    <property type="project" value="UniProtKB-KW"/>
</dbReference>
<dbReference type="PANTHER" id="PTHR24223:SF181">
    <property type="entry name" value="ABC TRANSPORTER C FAMILY MEMBER 3"/>
    <property type="match status" value="1"/>
</dbReference>
<evidence type="ECO:0000256" key="7">
    <source>
        <dbReference type="ARBA" id="ARBA00022741"/>
    </source>
</evidence>
<keyword evidence="11 13" id="KW-0472">Membrane</keyword>
<feature type="transmembrane region" description="Helical" evidence="13">
    <location>
        <begin position="64"/>
        <end position="83"/>
    </location>
</feature>
<keyword evidence="17" id="KW-1185">Reference proteome</keyword>
<feature type="transmembrane region" description="Helical" evidence="13">
    <location>
        <begin position="1003"/>
        <end position="1023"/>
    </location>
</feature>
<dbReference type="CDD" id="cd03250">
    <property type="entry name" value="ABCC_MRP_domain1"/>
    <property type="match status" value="1"/>
</dbReference>
<feature type="transmembrane region" description="Helical" evidence="13">
    <location>
        <begin position="1029"/>
        <end position="1047"/>
    </location>
</feature>
<evidence type="ECO:0000256" key="2">
    <source>
        <dbReference type="ARBA" id="ARBA00009726"/>
    </source>
</evidence>
<dbReference type="PROSITE" id="PS00211">
    <property type="entry name" value="ABC_TRANSPORTER_1"/>
    <property type="match status" value="1"/>
</dbReference>
<keyword evidence="10 13" id="KW-1133">Transmembrane helix</keyword>
<dbReference type="PROSITE" id="PS50929">
    <property type="entry name" value="ABC_TM1F"/>
    <property type="match status" value="2"/>
</dbReference>
<evidence type="ECO:0000256" key="11">
    <source>
        <dbReference type="ARBA" id="ARBA00023136"/>
    </source>
</evidence>
<evidence type="ECO:0000256" key="12">
    <source>
        <dbReference type="ARBA" id="ARBA00034018"/>
    </source>
</evidence>
<dbReference type="InterPro" id="IPR036640">
    <property type="entry name" value="ABC1_TM_sf"/>
</dbReference>
<dbReference type="InterPro" id="IPR003593">
    <property type="entry name" value="AAA+_ATPase"/>
</dbReference>
<keyword evidence="5 13" id="KW-0812">Transmembrane</keyword>
<evidence type="ECO:0000259" key="14">
    <source>
        <dbReference type="PROSITE" id="PS50893"/>
    </source>
</evidence>
<feature type="domain" description="ABC transporter" evidence="14">
    <location>
        <begin position="1148"/>
        <end position="1380"/>
    </location>
</feature>
<keyword evidence="7" id="KW-0547">Nucleotide-binding</keyword>